<dbReference type="InterPro" id="IPR007808">
    <property type="entry name" value="Elf1"/>
</dbReference>
<organism evidence="7 8">
    <name type="scientific">Panagrellus redivivus</name>
    <name type="common">Microworm</name>
    <dbReference type="NCBI Taxonomy" id="6233"/>
    <lineage>
        <taxon>Eukaryota</taxon>
        <taxon>Metazoa</taxon>
        <taxon>Ecdysozoa</taxon>
        <taxon>Nematoda</taxon>
        <taxon>Chromadorea</taxon>
        <taxon>Rhabditida</taxon>
        <taxon>Tylenchina</taxon>
        <taxon>Panagrolaimomorpha</taxon>
        <taxon>Panagrolaimoidea</taxon>
        <taxon>Panagrolaimidae</taxon>
        <taxon>Panagrellus</taxon>
    </lineage>
</organism>
<protein>
    <recommendedName>
        <fullName evidence="3 6">Transcription elongation factor 1 homolog</fullName>
    </recommendedName>
</protein>
<keyword evidence="5 6" id="KW-0539">Nucleus</keyword>
<dbReference type="GO" id="GO:0000993">
    <property type="term" value="F:RNA polymerase II complex binding"/>
    <property type="evidence" value="ECO:0007669"/>
    <property type="project" value="TreeGrafter"/>
</dbReference>
<evidence type="ECO:0000256" key="1">
    <source>
        <dbReference type="ARBA" id="ARBA00004123"/>
    </source>
</evidence>
<keyword evidence="7" id="KW-1185">Reference proteome</keyword>
<dbReference type="SUPFAM" id="SSF57783">
    <property type="entry name" value="Zinc beta-ribbon"/>
    <property type="match status" value="1"/>
</dbReference>
<reference evidence="8" key="2">
    <citation type="submission" date="2020-10" db="UniProtKB">
        <authorList>
            <consortium name="WormBaseParasite"/>
        </authorList>
    </citation>
    <scope>IDENTIFICATION</scope>
</reference>
<evidence type="ECO:0000256" key="3">
    <source>
        <dbReference type="ARBA" id="ARBA00014973"/>
    </source>
</evidence>
<dbReference type="Pfam" id="PF05129">
    <property type="entry name" value="Zn_ribbon_Elf1"/>
    <property type="match status" value="1"/>
</dbReference>
<dbReference type="InterPro" id="IPR038567">
    <property type="entry name" value="T_Elf1_sf"/>
</dbReference>
<keyword evidence="6" id="KW-0479">Metal-binding</keyword>
<keyword evidence="6" id="KW-0863">Zinc-finger</keyword>
<dbReference type="GO" id="GO:0008023">
    <property type="term" value="C:transcription elongation factor complex"/>
    <property type="evidence" value="ECO:0007669"/>
    <property type="project" value="TreeGrafter"/>
</dbReference>
<dbReference type="GO" id="GO:0008270">
    <property type="term" value="F:zinc ion binding"/>
    <property type="evidence" value="ECO:0007669"/>
    <property type="project" value="UniProtKB-KW"/>
</dbReference>
<dbReference type="WBParaSite" id="Pan_g14525.t1">
    <property type="protein sequence ID" value="Pan_g14525.t1"/>
    <property type="gene ID" value="Pan_g14525"/>
</dbReference>
<proteinExistence type="inferred from homology"/>
<dbReference type="Proteomes" id="UP000492821">
    <property type="component" value="Unassembled WGS sequence"/>
</dbReference>
<name>A0A7E4UZ20_PANRE</name>
<dbReference type="PANTHER" id="PTHR20934">
    <property type="entry name" value="TRANSCRIPTION ELONGATION FACTOR 1 HOMOLOG"/>
    <property type="match status" value="1"/>
</dbReference>
<evidence type="ECO:0000256" key="2">
    <source>
        <dbReference type="ARBA" id="ARBA00009730"/>
    </source>
</evidence>
<comment type="similarity">
    <text evidence="2 6">Belongs to the ELOF1 family.</text>
</comment>
<evidence type="ECO:0000256" key="5">
    <source>
        <dbReference type="ARBA" id="ARBA00023242"/>
    </source>
</evidence>
<keyword evidence="6" id="KW-0804">Transcription</keyword>
<dbReference type="GO" id="GO:0006368">
    <property type="term" value="P:transcription elongation by RNA polymerase II"/>
    <property type="evidence" value="ECO:0007669"/>
    <property type="project" value="TreeGrafter"/>
</dbReference>
<dbReference type="Gene3D" id="2.20.25.190">
    <property type="match status" value="1"/>
</dbReference>
<reference evidence="7" key="1">
    <citation type="journal article" date="2013" name="Genetics">
        <title>The draft genome and transcriptome of Panagrellus redivivus are shaped by the harsh demands of a free-living lifestyle.</title>
        <authorList>
            <person name="Srinivasan J."/>
            <person name="Dillman A.R."/>
            <person name="Macchietto M.G."/>
            <person name="Heikkinen L."/>
            <person name="Lakso M."/>
            <person name="Fracchia K.M."/>
            <person name="Antoshechkin I."/>
            <person name="Mortazavi A."/>
            <person name="Wong G."/>
            <person name="Sternberg P.W."/>
        </authorList>
    </citation>
    <scope>NUCLEOTIDE SEQUENCE [LARGE SCALE GENOMIC DNA]</scope>
    <source>
        <strain evidence="7">MT8872</strain>
    </source>
</reference>
<comment type="subcellular location">
    <subcellularLocation>
        <location evidence="1 6">Nucleus</location>
    </subcellularLocation>
</comment>
<dbReference type="PANTHER" id="PTHR20934:SF0">
    <property type="entry name" value="TRANSCRIPTION ELONGATION FACTOR 1 HOMOLOG"/>
    <property type="match status" value="1"/>
</dbReference>
<dbReference type="AlphaFoldDB" id="A0A7E4UZ20"/>
<evidence type="ECO:0000313" key="7">
    <source>
        <dbReference type="Proteomes" id="UP000492821"/>
    </source>
</evidence>
<comment type="function">
    <text evidence="6">Transcription elongation factor implicated in the maintenance of proper chromatin structure in actively transcribed regions.</text>
</comment>
<keyword evidence="6" id="KW-0805">Transcription regulation</keyword>
<evidence type="ECO:0000256" key="4">
    <source>
        <dbReference type="ARBA" id="ARBA00022833"/>
    </source>
</evidence>
<keyword evidence="4 6" id="KW-0862">Zinc</keyword>
<evidence type="ECO:0000313" key="8">
    <source>
        <dbReference type="WBParaSite" id="Pan_g14525.t1"/>
    </source>
</evidence>
<accession>A0A7E4UZ20</accession>
<sequence length="72" mass="8226">MKPSRGKKDAGKLATIFDCLNCSGEKTCHVNMDTKNYVADIRCHVCNEIFRTRINRLSSPIDVYCDWVDSQN</sequence>
<evidence type="ECO:0000256" key="6">
    <source>
        <dbReference type="RuleBase" id="RU364033"/>
    </source>
</evidence>